<feature type="binding site" evidence="3">
    <location>
        <position position="140"/>
    </location>
    <ligand>
        <name>Zn(2+)</name>
        <dbReference type="ChEBI" id="CHEBI:29105"/>
    </ligand>
</feature>
<dbReference type="EC" id="2.3.1.286" evidence="3"/>
<keyword evidence="7" id="KW-1185">Reference proteome</keyword>
<dbReference type="GO" id="GO:0070403">
    <property type="term" value="F:NAD+ binding"/>
    <property type="evidence" value="ECO:0007669"/>
    <property type="project" value="UniProtKB-UniRule"/>
</dbReference>
<dbReference type="AlphaFoldDB" id="D3RWK7"/>
<dbReference type="EMBL" id="CP001899">
    <property type="protein sequence ID" value="ADC64870.1"/>
    <property type="molecule type" value="Genomic_DNA"/>
</dbReference>
<dbReference type="RefSeq" id="WP_012965214.1">
    <property type="nucleotide sequence ID" value="NC_013849.1"/>
</dbReference>
<comment type="catalytic activity">
    <reaction evidence="3">
        <text>N(6)-succinyl-L-lysyl-[protein] + NAD(+) + H2O = 2''-O-succinyl-ADP-D-ribose + nicotinamide + L-lysyl-[protein]</text>
        <dbReference type="Rhea" id="RHEA:47668"/>
        <dbReference type="Rhea" id="RHEA-COMP:9752"/>
        <dbReference type="Rhea" id="RHEA-COMP:11877"/>
        <dbReference type="ChEBI" id="CHEBI:15377"/>
        <dbReference type="ChEBI" id="CHEBI:17154"/>
        <dbReference type="ChEBI" id="CHEBI:29969"/>
        <dbReference type="ChEBI" id="CHEBI:57540"/>
        <dbReference type="ChEBI" id="CHEBI:87830"/>
        <dbReference type="ChEBI" id="CHEBI:87832"/>
    </reaction>
</comment>
<dbReference type="GO" id="GO:0005737">
    <property type="term" value="C:cytoplasm"/>
    <property type="evidence" value="ECO:0007669"/>
    <property type="project" value="UniProtKB-SubCell"/>
</dbReference>
<protein>
    <recommendedName>
        <fullName evidence="3">NAD-dependent protein deacylase</fullName>
        <ecNumber evidence="3">2.3.1.286</ecNumber>
    </recommendedName>
    <alternativeName>
        <fullName evidence="3">Regulatory protein SIR2 homolog</fullName>
    </alternativeName>
</protein>
<name>D3RWK7_FERPA</name>
<dbReference type="PROSITE" id="PS50305">
    <property type="entry name" value="SIRTUIN"/>
    <property type="match status" value="1"/>
</dbReference>
<feature type="binding site" evidence="3">
    <location>
        <position position="64"/>
    </location>
    <ligand>
        <name>substrate</name>
    </ligand>
</feature>
<dbReference type="Proteomes" id="UP000002613">
    <property type="component" value="Chromosome"/>
</dbReference>
<comment type="caution">
    <text evidence="3 4">Lacks conserved residue(s) required for the propagation of feature annotation.</text>
</comment>
<dbReference type="CDD" id="cd01412">
    <property type="entry name" value="SIRT5_Af1_CobB"/>
    <property type="match status" value="1"/>
</dbReference>
<dbReference type="HAMAP" id="MF_01121">
    <property type="entry name" value="Sirtuin_ClassIII"/>
    <property type="match status" value="1"/>
</dbReference>
<dbReference type="InterPro" id="IPR026591">
    <property type="entry name" value="Sirtuin_cat_small_dom_sf"/>
</dbReference>
<reference evidence="7" key="1">
    <citation type="submission" date="2010-02" db="EMBL/GenBank/DDBJ databases">
        <title>Complete sequence of Ferroglobus placidus DSM 10642.</title>
        <authorList>
            <consortium name="US DOE Joint Genome Institute"/>
            <person name="Lucas S."/>
            <person name="Copeland A."/>
            <person name="Lapidus A."/>
            <person name="Cheng J.-F."/>
            <person name="Bruce D."/>
            <person name="Goodwin L."/>
            <person name="Pitluck S."/>
            <person name="Saunders E."/>
            <person name="Brettin T."/>
            <person name="Detter J.C."/>
            <person name="Han C."/>
            <person name="Tapia R."/>
            <person name="Larimer F."/>
            <person name="Land M."/>
            <person name="Hauser L."/>
            <person name="Kyrpides N."/>
            <person name="Ivanova N."/>
            <person name="Holmes D."/>
            <person name="Lovley D."/>
            <person name="Kyrpides N."/>
            <person name="Anderson I.J."/>
            <person name="Woyke T."/>
        </authorList>
    </citation>
    <scope>NUCLEOTIDE SEQUENCE [LARGE SCALE GENOMIC DNA]</scope>
    <source>
        <strain evidence="7">DSM 10642 / AEDII12DO</strain>
    </source>
</reference>
<accession>D3RWK7</accession>
<proteinExistence type="inferred from homology"/>
<evidence type="ECO:0000256" key="3">
    <source>
        <dbReference type="HAMAP-Rule" id="MF_01121"/>
    </source>
</evidence>
<dbReference type="GO" id="GO:0017136">
    <property type="term" value="F:histone deacetylase activity, NAD-dependent"/>
    <property type="evidence" value="ECO:0007669"/>
    <property type="project" value="TreeGrafter"/>
</dbReference>
<comment type="catalytic activity">
    <reaction evidence="3">
        <text>N(6)-acetyl-L-lysyl-[protein] + NAD(+) + H2O = 2''-O-acetyl-ADP-D-ribose + nicotinamide + L-lysyl-[protein]</text>
        <dbReference type="Rhea" id="RHEA:43636"/>
        <dbReference type="Rhea" id="RHEA-COMP:9752"/>
        <dbReference type="Rhea" id="RHEA-COMP:10731"/>
        <dbReference type="ChEBI" id="CHEBI:15377"/>
        <dbReference type="ChEBI" id="CHEBI:17154"/>
        <dbReference type="ChEBI" id="CHEBI:29969"/>
        <dbReference type="ChEBI" id="CHEBI:57540"/>
        <dbReference type="ChEBI" id="CHEBI:61930"/>
        <dbReference type="ChEBI" id="CHEBI:83767"/>
        <dbReference type="EC" id="2.3.1.286"/>
    </reaction>
</comment>
<organism evidence="6 7">
    <name type="scientific">Ferroglobus placidus (strain DSM 10642 / AEDII12DO)</name>
    <dbReference type="NCBI Taxonomy" id="589924"/>
    <lineage>
        <taxon>Archaea</taxon>
        <taxon>Methanobacteriati</taxon>
        <taxon>Methanobacteriota</taxon>
        <taxon>Archaeoglobi</taxon>
        <taxon>Archaeoglobales</taxon>
        <taxon>Archaeoglobaceae</taxon>
        <taxon>Ferroglobus</taxon>
    </lineage>
</organism>
<feature type="binding site" evidence="3">
    <location>
        <begin position="176"/>
        <end position="178"/>
    </location>
    <ligand>
        <name>NAD(+)</name>
        <dbReference type="ChEBI" id="CHEBI:57540"/>
    </ligand>
</feature>
<feature type="active site" description="Proton acceptor" evidence="3">
    <location>
        <position position="113"/>
    </location>
</feature>
<dbReference type="SUPFAM" id="SSF52467">
    <property type="entry name" value="DHS-like NAD/FAD-binding domain"/>
    <property type="match status" value="1"/>
</dbReference>
<evidence type="ECO:0000256" key="4">
    <source>
        <dbReference type="PROSITE-ProRule" id="PRU00236"/>
    </source>
</evidence>
<dbReference type="Gene3D" id="3.30.1600.10">
    <property type="entry name" value="SIR2/SIRT2 'Small Domain"/>
    <property type="match status" value="1"/>
</dbReference>
<dbReference type="InterPro" id="IPR050134">
    <property type="entry name" value="NAD-dep_sirtuin_deacylases"/>
</dbReference>
<dbReference type="InterPro" id="IPR026590">
    <property type="entry name" value="Ssirtuin_cat_dom"/>
</dbReference>
<feature type="binding site" evidence="3">
    <location>
        <position position="61"/>
    </location>
    <ligand>
        <name>substrate</name>
    </ligand>
</feature>
<comment type="domain">
    <text evidence="3">2 residues (Tyr-61 and Arg-64) present in a large hydrophobic pocket are probably involved in substrate specificity. They are important for desuccinylation activity, but dispensable for deacetylation activity.</text>
</comment>
<gene>
    <name evidence="3" type="primary">cobB</name>
    <name evidence="6" type="ordered locus">Ferp_0700</name>
</gene>
<keyword evidence="3" id="KW-0804">Transcription</keyword>
<dbReference type="GO" id="GO:0036055">
    <property type="term" value="F:protein-succinyllysine desuccinylase activity"/>
    <property type="evidence" value="ECO:0007669"/>
    <property type="project" value="UniProtKB-UniRule"/>
</dbReference>
<dbReference type="HOGENOM" id="CLU_023643_3_1_2"/>
<evidence type="ECO:0000313" key="6">
    <source>
        <dbReference type="EMBL" id="ADC64870.1"/>
    </source>
</evidence>
<comment type="subcellular location">
    <subcellularLocation>
        <location evidence="3">Cytoplasm</location>
    </subcellularLocation>
</comment>
<dbReference type="NCBIfam" id="NF001753">
    <property type="entry name" value="PRK00481.1-3"/>
    <property type="match status" value="1"/>
</dbReference>
<reference evidence="6 7" key="2">
    <citation type="journal article" date="2011" name="Stand. Genomic Sci.">
        <title>Complete genome sequence of Ferroglobus placidus AEDII12DO.</title>
        <authorList>
            <person name="Anderson I."/>
            <person name="Risso C."/>
            <person name="Holmes D."/>
            <person name="Lucas S."/>
            <person name="Copeland A."/>
            <person name="Lapidus A."/>
            <person name="Cheng J.F."/>
            <person name="Bruce D."/>
            <person name="Goodwin L."/>
            <person name="Pitluck S."/>
            <person name="Saunders E."/>
            <person name="Brettin T."/>
            <person name="Detter J.C."/>
            <person name="Han C."/>
            <person name="Tapia R."/>
            <person name="Larimer F."/>
            <person name="Land M."/>
            <person name="Hauser L."/>
            <person name="Woyke T."/>
            <person name="Lovley D."/>
            <person name="Kyrpides N."/>
            <person name="Ivanova N."/>
        </authorList>
    </citation>
    <scope>NUCLEOTIDE SEQUENCE [LARGE SCALE GENOMIC DNA]</scope>
    <source>
        <strain evidence="7">DSM 10642 / AEDII12DO</strain>
    </source>
</reference>
<keyword evidence="2 3" id="KW-0520">NAD</keyword>
<dbReference type="PANTHER" id="PTHR11085">
    <property type="entry name" value="NAD-DEPENDENT PROTEIN DEACYLASE SIRTUIN-5, MITOCHONDRIAL-RELATED"/>
    <property type="match status" value="1"/>
</dbReference>
<dbReference type="GO" id="GO:0036054">
    <property type="term" value="F:protein-malonyllysine demalonylase activity"/>
    <property type="evidence" value="ECO:0007669"/>
    <property type="project" value="InterPro"/>
</dbReference>
<keyword evidence="3" id="KW-0805">Transcription regulation</keyword>
<dbReference type="PANTHER" id="PTHR11085:SF10">
    <property type="entry name" value="NAD-DEPENDENT PROTEIN DEACYLASE SIRTUIN-5, MITOCHONDRIAL-RELATED"/>
    <property type="match status" value="1"/>
</dbReference>
<keyword evidence="3" id="KW-0963">Cytoplasm</keyword>
<evidence type="ECO:0000259" key="5">
    <source>
        <dbReference type="PROSITE" id="PS50305"/>
    </source>
</evidence>
<sequence length="235" mass="26499">MKLWEFLKDNEVVVLTGAGISADSGIPTFRGKDGLWNKYKPEELATPEAFRRNPKLVWEWYMWRMEKVFNAKPNKAHLALAKLEEMGIVKAVITQNVDNLHERAGSKNVIHLHGRIDEARCEVCGRIVRFEKPIKEIPYCCSMMRPNVVWFGEALPEDALKKSIELVEKYDVLVVGTSGVVQPAASLPIIAKKAGNKVAEVNVEESAITPIVDIFVRGRASEVFEEILRIIEQTS</sequence>
<dbReference type="KEGG" id="fpl:Ferp_0700"/>
<feature type="binding site" evidence="3">
    <location>
        <begin position="202"/>
        <end position="204"/>
    </location>
    <ligand>
        <name>NAD(+)</name>
        <dbReference type="ChEBI" id="CHEBI:57540"/>
    </ligand>
</feature>
<evidence type="ECO:0000313" key="7">
    <source>
        <dbReference type="Proteomes" id="UP000002613"/>
    </source>
</evidence>
<dbReference type="NCBIfam" id="NF040867">
    <property type="entry name" value="prot_deacyl_CobB"/>
    <property type="match status" value="1"/>
</dbReference>
<dbReference type="InterPro" id="IPR027546">
    <property type="entry name" value="Sirtuin_class_III"/>
</dbReference>
<dbReference type="Pfam" id="PF02146">
    <property type="entry name" value="SIR2"/>
    <property type="match status" value="1"/>
</dbReference>
<comment type="function">
    <text evidence="3">NAD-dependent lysine deacetylase and desuccinylase that specifically removes acetyl and succinyl groups on target proteins. Modulates the activities of several proteins which are inactive in their acylated form. Deacetylates the N-terminal lysine residue of Alba, the major archaeal chromatin protein and that, in turn, increases Alba's DNA binding affinity, thereby repressing transcription.</text>
</comment>
<dbReference type="OrthoDB" id="728at2157"/>
<dbReference type="InterPro" id="IPR029035">
    <property type="entry name" value="DHS-like_NAD/FAD-binding_dom"/>
</dbReference>
<dbReference type="GeneID" id="8778204"/>
<keyword evidence="1 3" id="KW-0808">Transferase</keyword>
<dbReference type="Gene3D" id="3.40.50.1220">
    <property type="entry name" value="TPP-binding domain"/>
    <property type="match status" value="1"/>
</dbReference>
<dbReference type="InterPro" id="IPR003000">
    <property type="entry name" value="Sirtuin"/>
</dbReference>
<evidence type="ECO:0000256" key="1">
    <source>
        <dbReference type="ARBA" id="ARBA00022679"/>
    </source>
</evidence>
<evidence type="ECO:0000256" key="2">
    <source>
        <dbReference type="ARBA" id="ARBA00023027"/>
    </source>
</evidence>
<feature type="binding site" evidence="3">
    <location>
        <begin position="17"/>
        <end position="36"/>
    </location>
    <ligand>
        <name>NAD(+)</name>
        <dbReference type="ChEBI" id="CHEBI:57540"/>
    </ligand>
</feature>
<dbReference type="eggNOG" id="arCOG04248">
    <property type="taxonomic scope" value="Archaea"/>
</dbReference>
<feature type="binding site" evidence="3">
    <location>
        <position position="124"/>
    </location>
    <ligand>
        <name>Zn(2+)</name>
        <dbReference type="ChEBI" id="CHEBI:29105"/>
    </ligand>
</feature>
<comment type="similarity">
    <text evidence="3">Belongs to the sirtuin family. Class III subfamily.</text>
</comment>
<feature type="binding site" evidence="3">
    <location>
        <position position="220"/>
    </location>
    <ligand>
        <name>NAD(+)</name>
        <dbReference type="ChEBI" id="CHEBI:57540"/>
    </ligand>
</feature>
<dbReference type="STRING" id="589924.Ferp_0700"/>
<dbReference type="PaxDb" id="589924-Ferp_0700"/>
<feature type="domain" description="Deacetylase sirtuin-type" evidence="5">
    <location>
        <begin position="1"/>
        <end position="234"/>
    </location>
</feature>
<feature type="binding site" evidence="3">
    <location>
        <begin position="95"/>
        <end position="98"/>
    </location>
    <ligand>
        <name>NAD(+)</name>
        <dbReference type="ChEBI" id="CHEBI:57540"/>
    </ligand>
</feature>